<accession>A0A165ARV1</accession>
<feature type="region of interest" description="Disordered" evidence="1">
    <location>
        <begin position="58"/>
        <end position="91"/>
    </location>
</feature>
<keyword evidence="3" id="KW-1185">Reference proteome</keyword>
<dbReference type="EMBL" id="KV427798">
    <property type="protein sequence ID" value="KZS99539.1"/>
    <property type="molecule type" value="Genomic_DNA"/>
</dbReference>
<evidence type="ECO:0000313" key="2">
    <source>
        <dbReference type="EMBL" id="KZS99539.1"/>
    </source>
</evidence>
<dbReference type="InParanoid" id="A0A165ARV1"/>
<reference evidence="2 3" key="1">
    <citation type="journal article" date="2016" name="Mol. Biol. Evol.">
        <title>Comparative Genomics of Early-Diverging Mushroom-Forming Fungi Provides Insights into the Origins of Lignocellulose Decay Capabilities.</title>
        <authorList>
            <person name="Nagy L.G."/>
            <person name="Riley R."/>
            <person name="Tritt A."/>
            <person name="Adam C."/>
            <person name="Daum C."/>
            <person name="Floudas D."/>
            <person name="Sun H."/>
            <person name="Yadav J.S."/>
            <person name="Pangilinan J."/>
            <person name="Larsson K.H."/>
            <person name="Matsuura K."/>
            <person name="Barry K."/>
            <person name="Labutti K."/>
            <person name="Kuo R."/>
            <person name="Ohm R.A."/>
            <person name="Bhattacharya S.S."/>
            <person name="Shirouzu T."/>
            <person name="Yoshinaga Y."/>
            <person name="Martin F.M."/>
            <person name="Grigoriev I.V."/>
            <person name="Hibbett D.S."/>
        </authorList>
    </citation>
    <scope>NUCLEOTIDE SEQUENCE [LARGE SCALE GENOMIC DNA]</scope>
    <source>
        <strain evidence="2 3">93-53</strain>
    </source>
</reference>
<organism evidence="2 3">
    <name type="scientific">Laetiporus sulphureus 93-53</name>
    <dbReference type="NCBI Taxonomy" id="1314785"/>
    <lineage>
        <taxon>Eukaryota</taxon>
        <taxon>Fungi</taxon>
        <taxon>Dikarya</taxon>
        <taxon>Basidiomycota</taxon>
        <taxon>Agaricomycotina</taxon>
        <taxon>Agaricomycetes</taxon>
        <taxon>Polyporales</taxon>
        <taxon>Laetiporus</taxon>
    </lineage>
</organism>
<evidence type="ECO:0000313" key="3">
    <source>
        <dbReference type="Proteomes" id="UP000076871"/>
    </source>
</evidence>
<evidence type="ECO:0000256" key="1">
    <source>
        <dbReference type="SAM" id="MobiDB-lite"/>
    </source>
</evidence>
<sequence length="166" mass="18461">MRGKKESVRTMLVHGSLLQQSAWNEPRDQRVTTQIRGNHSHVEDNQDAASAVTFGDKRRGASAMADRRTQQTGLKCSPPHGPRARASCYHDRDPRSRTALVVFDDDGEHLACTTLCSFRTILVLIRNNNEARVQACVSSQASLLFPQLPAEAELPPLLLSPRQHLL</sequence>
<feature type="compositionally biased region" description="Basic and acidic residues" evidence="1">
    <location>
        <begin position="58"/>
        <end position="69"/>
    </location>
</feature>
<dbReference type="Proteomes" id="UP000076871">
    <property type="component" value="Unassembled WGS sequence"/>
</dbReference>
<gene>
    <name evidence="2" type="ORF">LAESUDRAFT_765425</name>
</gene>
<dbReference type="GeneID" id="63830698"/>
<proteinExistence type="predicted"/>
<name>A0A165ARV1_9APHY</name>
<dbReference type="RefSeq" id="XP_040757280.1">
    <property type="nucleotide sequence ID" value="XM_040913670.1"/>
</dbReference>
<dbReference type="AlphaFoldDB" id="A0A165ARV1"/>
<protein>
    <submittedName>
        <fullName evidence="2">Uncharacterized protein</fullName>
    </submittedName>
</protein>